<dbReference type="Gene3D" id="3.10.129.10">
    <property type="entry name" value="Hotdog Thioesterase"/>
    <property type="match status" value="1"/>
</dbReference>
<dbReference type="Proteomes" id="UP001596098">
    <property type="component" value="Unassembled WGS sequence"/>
</dbReference>
<dbReference type="PANTHER" id="PTHR43841">
    <property type="entry name" value="3-HYDROXYACYL-THIOESTER DEHYDRATASE HTDX-RELATED"/>
    <property type="match status" value="1"/>
</dbReference>
<dbReference type="InterPro" id="IPR002539">
    <property type="entry name" value="MaoC-like_dom"/>
</dbReference>
<sequence length="295" mass="31189">MAAPDLSGVSRLLRLAAPSIPGVNQLPGVKKVPSTTFEPITLTGAPAAADSRLVAQYAAVCGFPRKDTLPLTFPHLAAFVLHMEIMASPAYAWPAMGGVHTENTITQHRAIALDEVLTTSVTVAAPRPHPKGRVLDFVSTVTSSRDAGNGGDEVVWEEVSTYLVRGRGTEDAASSSLDLGAAPDGTAQWNLPGDLGRRYGRVSGDINPIHLYPVTAKALGFKRQIAHGMWTKARCMAAIENRIPDAVKVSVAFKTPVFLPGTVAFGLEGERIDLRFGLTSPKDGAPHLVGRATAL</sequence>
<reference evidence="4" key="1">
    <citation type="journal article" date="2019" name="Int. J. Syst. Evol. Microbiol.">
        <title>The Global Catalogue of Microorganisms (GCM) 10K type strain sequencing project: providing services to taxonomists for standard genome sequencing and annotation.</title>
        <authorList>
            <consortium name="The Broad Institute Genomics Platform"/>
            <consortium name="The Broad Institute Genome Sequencing Center for Infectious Disease"/>
            <person name="Wu L."/>
            <person name="Ma J."/>
        </authorList>
    </citation>
    <scope>NUCLEOTIDE SEQUENCE [LARGE SCALE GENOMIC DNA]</scope>
    <source>
        <strain evidence="4">DFY28</strain>
    </source>
</reference>
<organism evidence="3 4">
    <name type="scientific">Nocardioides yefusunii</name>
    <dbReference type="NCBI Taxonomy" id="2500546"/>
    <lineage>
        <taxon>Bacteria</taxon>
        <taxon>Bacillati</taxon>
        <taxon>Actinomycetota</taxon>
        <taxon>Actinomycetes</taxon>
        <taxon>Propionibacteriales</taxon>
        <taxon>Nocardioidaceae</taxon>
        <taxon>Nocardioides</taxon>
    </lineage>
</organism>
<evidence type="ECO:0000313" key="3">
    <source>
        <dbReference type="EMBL" id="MFC6153163.1"/>
    </source>
</evidence>
<evidence type="ECO:0000259" key="2">
    <source>
        <dbReference type="Pfam" id="PF01575"/>
    </source>
</evidence>
<dbReference type="Pfam" id="PF01575">
    <property type="entry name" value="MaoC_dehydratas"/>
    <property type="match status" value="1"/>
</dbReference>
<evidence type="ECO:0000256" key="1">
    <source>
        <dbReference type="ARBA" id="ARBA00005254"/>
    </source>
</evidence>
<protein>
    <submittedName>
        <fullName evidence="3">MaoC/PaaZ C-terminal domain-containing protein</fullName>
    </submittedName>
</protein>
<dbReference type="RefSeq" id="WP_239022045.1">
    <property type="nucleotide sequence ID" value="NZ_CP034929.1"/>
</dbReference>
<comment type="caution">
    <text evidence="3">The sequence shown here is derived from an EMBL/GenBank/DDBJ whole genome shotgun (WGS) entry which is preliminary data.</text>
</comment>
<proteinExistence type="inferred from homology"/>
<dbReference type="InterPro" id="IPR029069">
    <property type="entry name" value="HotDog_dom_sf"/>
</dbReference>
<comment type="similarity">
    <text evidence="1">Belongs to the enoyl-CoA hydratase/isomerase family.</text>
</comment>
<name>A0ABW1QVV1_9ACTN</name>
<evidence type="ECO:0000313" key="4">
    <source>
        <dbReference type="Proteomes" id="UP001596098"/>
    </source>
</evidence>
<accession>A0ABW1QVV1</accession>
<keyword evidence="4" id="KW-1185">Reference proteome</keyword>
<dbReference type="EMBL" id="JBHSQI010000003">
    <property type="protein sequence ID" value="MFC6153163.1"/>
    <property type="molecule type" value="Genomic_DNA"/>
</dbReference>
<feature type="domain" description="MaoC-like" evidence="2">
    <location>
        <begin position="197"/>
        <end position="269"/>
    </location>
</feature>
<dbReference type="SUPFAM" id="SSF54637">
    <property type="entry name" value="Thioesterase/thiol ester dehydrase-isomerase"/>
    <property type="match status" value="2"/>
</dbReference>
<gene>
    <name evidence="3" type="ORF">ACFPWU_05730</name>
</gene>
<dbReference type="PANTHER" id="PTHR43841:SF1">
    <property type="entry name" value="3-HYDROXYACYL-THIOESTER DEHYDRATASE X"/>
    <property type="match status" value="1"/>
</dbReference>